<feature type="region of interest" description="Disordered" evidence="1">
    <location>
        <begin position="11"/>
        <end position="36"/>
    </location>
</feature>
<evidence type="ECO:0000256" key="1">
    <source>
        <dbReference type="SAM" id="MobiDB-lite"/>
    </source>
</evidence>
<proteinExistence type="predicted"/>
<keyword evidence="3" id="KW-1185">Reference proteome</keyword>
<protein>
    <recommendedName>
        <fullName evidence="4">DUF4352 domain-containing protein</fullName>
    </recommendedName>
</protein>
<organism evidence="2 3">
    <name type="scientific">Streptomyces variegatus</name>
    <dbReference type="NCBI Taxonomy" id="284040"/>
    <lineage>
        <taxon>Bacteria</taxon>
        <taxon>Bacillati</taxon>
        <taxon>Actinomycetota</taxon>
        <taxon>Actinomycetes</taxon>
        <taxon>Kitasatosporales</taxon>
        <taxon>Streptomycetaceae</taxon>
        <taxon>Streptomyces</taxon>
    </lineage>
</organism>
<evidence type="ECO:0000313" key="3">
    <source>
        <dbReference type="Proteomes" id="UP000034786"/>
    </source>
</evidence>
<accession>A0A0M2GNL5</accession>
<dbReference type="AlphaFoldDB" id="A0A0M2GNL5"/>
<evidence type="ECO:0000313" key="2">
    <source>
        <dbReference type="EMBL" id="KJK36868.1"/>
    </source>
</evidence>
<dbReference type="PATRIC" id="fig|284040.3.peg.2853"/>
<dbReference type="EMBL" id="JYJH01000019">
    <property type="protein sequence ID" value="KJK36868.1"/>
    <property type="molecule type" value="Genomic_DNA"/>
</dbReference>
<evidence type="ECO:0008006" key="4">
    <source>
        <dbReference type="Google" id="ProtNLM"/>
    </source>
</evidence>
<gene>
    <name evidence="2" type="ORF">UK15_24520</name>
</gene>
<name>A0A0M2GNL5_9ACTN</name>
<dbReference type="Proteomes" id="UP000034786">
    <property type="component" value="Unassembled WGS sequence"/>
</dbReference>
<reference evidence="3" key="1">
    <citation type="submission" date="2015-02" db="EMBL/GenBank/DDBJ databases">
        <authorList>
            <person name="Ju K.-S."/>
            <person name="Doroghazi J.R."/>
            <person name="Metcalf W."/>
        </authorList>
    </citation>
    <scope>NUCLEOTIDE SEQUENCE [LARGE SCALE GENOMIC DNA]</scope>
    <source>
        <strain evidence="3">NRRL B-16380</strain>
    </source>
</reference>
<comment type="caution">
    <text evidence="2">The sequence shown here is derived from an EMBL/GenBank/DDBJ whole genome shotgun (WGS) entry which is preliminary data.</text>
</comment>
<sequence length="202" mass="21658">MAAMLLAALTACGGGGSDNSSASKTKKPTSKKEKVDCASQTLDQAEWMEHCADEASTDSDTGVTSTGLKFGESYTWPDGLKVSVVEAKKWTTFTDEDFAEDDPKANEFRVLLKLENTGKKPVQLDEVSTFIEGATNGGEAAFTEFTTDSEPLGGRLAPGVTATKTDDNSLETKYGKKIVVTVQRNSENFDLDFPEFNGEITG</sequence>